<gene>
    <name evidence="16" type="ORF">BEMITA_LOCUS10438</name>
</gene>
<keyword evidence="10 15" id="KW-0156">Chromatin regulator</keyword>
<comment type="domain">
    <text evidence="15">Contains 2 ubiquitin-conjugating enzyme family-like (UEV-like) regions. These regions lack the critical Cys residues required for ubiquitination but retain the ability to bind ubiquitin.</text>
</comment>
<keyword evidence="7 15" id="KW-0227">DNA damage</keyword>
<comment type="subcellular location">
    <subcellularLocation>
        <location evidence="15">Cytoplasm</location>
    </subcellularLocation>
    <subcellularLocation>
        <location evidence="1 15">Nucleus</location>
    </subcellularLocation>
    <text evidence="15">Localizes at sites of DNA damage at double-strand breaks (DSBs).</text>
</comment>
<dbReference type="AlphaFoldDB" id="A0A9P0F734"/>
<evidence type="ECO:0000256" key="10">
    <source>
        <dbReference type="ARBA" id="ARBA00022853"/>
    </source>
</evidence>
<comment type="subunit">
    <text evidence="15">Component of the ARISC complex. Component of the BRCA1-A complex. Component of the BRISC complex. Binds polyubiquitin.</text>
</comment>
<dbReference type="GO" id="GO:0006915">
    <property type="term" value="P:apoptotic process"/>
    <property type="evidence" value="ECO:0007669"/>
    <property type="project" value="UniProtKB-UniRule"/>
</dbReference>
<dbReference type="Proteomes" id="UP001152759">
    <property type="component" value="Chromosome 6"/>
</dbReference>
<keyword evidence="6" id="KW-0677">Repeat</keyword>
<dbReference type="GO" id="GO:0010212">
    <property type="term" value="P:response to ionizing radiation"/>
    <property type="evidence" value="ECO:0007669"/>
    <property type="project" value="UniProtKB-UniRule"/>
</dbReference>
<dbReference type="KEGG" id="btab:109042687"/>
<dbReference type="InterPro" id="IPR010358">
    <property type="entry name" value="BRE"/>
</dbReference>
<proteinExistence type="inferred from homology"/>
<keyword evidence="8 15" id="KW-0498">Mitosis</keyword>
<keyword evidence="12 15" id="KW-0539">Nucleus</keyword>
<dbReference type="GO" id="GO:0045739">
    <property type="term" value="P:positive regulation of DNA repair"/>
    <property type="evidence" value="ECO:0007669"/>
    <property type="project" value="UniProtKB-UniRule"/>
</dbReference>
<dbReference type="GO" id="GO:0006325">
    <property type="term" value="P:chromatin organization"/>
    <property type="evidence" value="ECO:0007669"/>
    <property type="project" value="UniProtKB-UniRule"/>
</dbReference>
<dbReference type="EMBL" id="OU963867">
    <property type="protein sequence ID" value="CAH0391858.1"/>
    <property type="molecule type" value="Genomic_DNA"/>
</dbReference>
<comment type="similarity">
    <text evidence="14 15">Belongs to the BABAM2 family.</text>
</comment>
<dbReference type="PANTHER" id="PTHR15189:SF7">
    <property type="entry name" value="BRISC AND BRCA1-A COMPLEX MEMBER 2"/>
    <property type="match status" value="1"/>
</dbReference>
<dbReference type="GO" id="GO:0031593">
    <property type="term" value="F:polyubiquitin modification-dependent protein binding"/>
    <property type="evidence" value="ECO:0007669"/>
    <property type="project" value="UniProtKB-UniRule"/>
</dbReference>
<evidence type="ECO:0000256" key="2">
    <source>
        <dbReference type="ARBA" id="ARBA00019438"/>
    </source>
</evidence>
<evidence type="ECO:0000256" key="1">
    <source>
        <dbReference type="ARBA" id="ARBA00004123"/>
    </source>
</evidence>
<protein>
    <recommendedName>
        <fullName evidence="2 15">BRISC and BRCA1-A complex member 2</fullName>
    </recommendedName>
</protein>
<keyword evidence="9 15" id="KW-0833">Ubl conjugation pathway</keyword>
<reference evidence="16" key="1">
    <citation type="submission" date="2021-12" db="EMBL/GenBank/DDBJ databases">
        <authorList>
            <person name="King R."/>
        </authorList>
    </citation>
    <scope>NUCLEOTIDE SEQUENCE</scope>
</reference>
<dbReference type="PANTHER" id="PTHR15189">
    <property type="entry name" value="BRISC AND BRCA1-A COMPLEX MEMBER 2"/>
    <property type="match status" value="1"/>
</dbReference>
<evidence type="ECO:0000256" key="9">
    <source>
        <dbReference type="ARBA" id="ARBA00022786"/>
    </source>
</evidence>
<evidence type="ECO:0000256" key="7">
    <source>
        <dbReference type="ARBA" id="ARBA00022763"/>
    </source>
</evidence>
<accession>A0A9P0F734</accession>
<keyword evidence="5 15" id="KW-0053">Apoptosis</keyword>
<evidence type="ECO:0000256" key="14">
    <source>
        <dbReference type="ARBA" id="ARBA00025766"/>
    </source>
</evidence>
<evidence type="ECO:0000313" key="16">
    <source>
        <dbReference type="EMBL" id="CAH0391858.1"/>
    </source>
</evidence>
<keyword evidence="17" id="KW-1185">Reference proteome</keyword>
<dbReference type="GO" id="GO:0005737">
    <property type="term" value="C:cytoplasm"/>
    <property type="evidence" value="ECO:0007669"/>
    <property type="project" value="UniProtKB-SubCell"/>
</dbReference>
<dbReference type="GO" id="GO:0051301">
    <property type="term" value="P:cell division"/>
    <property type="evidence" value="ECO:0007669"/>
    <property type="project" value="UniProtKB-UniRule"/>
</dbReference>
<organism evidence="16 17">
    <name type="scientific">Bemisia tabaci</name>
    <name type="common">Sweetpotato whitefly</name>
    <name type="synonym">Aleurodes tabaci</name>
    <dbReference type="NCBI Taxonomy" id="7038"/>
    <lineage>
        <taxon>Eukaryota</taxon>
        <taxon>Metazoa</taxon>
        <taxon>Ecdysozoa</taxon>
        <taxon>Arthropoda</taxon>
        <taxon>Hexapoda</taxon>
        <taxon>Insecta</taxon>
        <taxon>Pterygota</taxon>
        <taxon>Neoptera</taxon>
        <taxon>Paraneoptera</taxon>
        <taxon>Hemiptera</taxon>
        <taxon>Sternorrhyncha</taxon>
        <taxon>Aleyrodoidea</taxon>
        <taxon>Aleyrodidae</taxon>
        <taxon>Aleyrodinae</taxon>
        <taxon>Bemisia</taxon>
    </lineage>
</organism>
<dbReference type="GO" id="GO:0006302">
    <property type="term" value="P:double-strand break repair"/>
    <property type="evidence" value="ECO:0007669"/>
    <property type="project" value="UniProtKB-UniRule"/>
</dbReference>
<evidence type="ECO:0000256" key="6">
    <source>
        <dbReference type="ARBA" id="ARBA00022737"/>
    </source>
</evidence>
<keyword evidence="11 15" id="KW-0234">DNA repair</keyword>
<dbReference type="GO" id="GO:0070552">
    <property type="term" value="C:BRISC complex"/>
    <property type="evidence" value="ECO:0007669"/>
    <property type="project" value="UniProtKB-UniRule"/>
</dbReference>
<evidence type="ECO:0000256" key="3">
    <source>
        <dbReference type="ARBA" id="ARBA00022490"/>
    </source>
</evidence>
<keyword evidence="3 15" id="KW-0963">Cytoplasm</keyword>
<evidence type="ECO:0000256" key="8">
    <source>
        <dbReference type="ARBA" id="ARBA00022776"/>
    </source>
</evidence>
<dbReference type="GO" id="GO:0007095">
    <property type="term" value="P:mitotic G2 DNA damage checkpoint signaling"/>
    <property type="evidence" value="ECO:0007669"/>
    <property type="project" value="UniProtKB-UniRule"/>
</dbReference>
<evidence type="ECO:0000256" key="5">
    <source>
        <dbReference type="ARBA" id="ARBA00022703"/>
    </source>
</evidence>
<evidence type="ECO:0000256" key="13">
    <source>
        <dbReference type="ARBA" id="ARBA00023306"/>
    </source>
</evidence>
<evidence type="ECO:0000256" key="12">
    <source>
        <dbReference type="ARBA" id="ARBA00023242"/>
    </source>
</evidence>
<evidence type="ECO:0000313" key="17">
    <source>
        <dbReference type="Proteomes" id="UP001152759"/>
    </source>
</evidence>
<evidence type="ECO:0000256" key="15">
    <source>
        <dbReference type="RuleBase" id="RU368019"/>
    </source>
</evidence>
<evidence type="ECO:0000256" key="11">
    <source>
        <dbReference type="ARBA" id="ARBA00023204"/>
    </source>
</evidence>
<dbReference type="GO" id="GO:0070531">
    <property type="term" value="C:BRCA1-A complex"/>
    <property type="evidence" value="ECO:0007669"/>
    <property type="project" value="UniProtKB-UniRule"/>
</dbReference>
<evidence type="ECO:0000256" key="4">
    <source>
        <dbReference type="ARBA" id="ARBA00022618"/>
    </source>
</evidence>
<sequence>MDEHDLESICPKLRNFVQEVANFRPGVSLEPVKVRNLQSGRNSATMSIKPCKNDRFSIVIPYCNKHLVWDVIFLCDRPELPPDFYFKDGNFLDNADCDLIEKKFPSLAQWDHTDPKALSNVIKEFLCHFKFCQFHSIPENHRASSELEMLLSNVDDLEDVEILNEVDSIKALVGFKYNGGLQADCKLVWALSFDGRSDRVRSSLKAYGRSKLWDASDNFEGTFYNNKTLVFDIFLEVKNKINQIFETKLRLIARRKQIVLQYFVTFKSSIVEFDSIEYTFVVLHLSRDNFSFFLKIDLKNLPERDPQYRLISHYCFKDMNSLDCVEYSITNVKYHHQMPPHMVVEAFYTRFFEVFHNFRRNSLHLLEKNLDSLRA</sequence>
<comment type="function">
    <text evidence="15">May play a role in homeostasis or cellular differentiation in cells of neural, epithelial and germline origins. May also act as a death receptor-associated anti-apoptotic protein, which inhibits the mitochondrial apoptotic pathway.</text>
</comment>
<keyword evidence="4 15" id="KW-0132">Cell division</keyword>
<dbReference type="Pfam" id="PF06113">
    <property type="entry name" value="BRE"/>
    <property type="match status" value="2"/>
</dbReference>
<keyword evidence="13 15" id="KW-0131">Cell cycle</keyword>
<name>A0A9P0F734_BEMTA</name>